<dbReference type="SUPFAM" id="SSF46955">
    <property type="entry name" value="Putative DNA-binding domain"/>
    <property type="match status" value="1"/>
</dbReference>
<dbReference type="RefSeq" id="WP_306873018.1">
    <property type="nucleotide sequence ID" value="NZ_JAUSRB010000002.1"/>
</dbReference>
<dbReference type="Gene3D" id="1.10.1660.10">
    <property type="match status" value="1"/>
</dbReference>
<dbReference type="SMART" id="SM00422">
    <property type="entry name" value="HTH_MERR"/>
    <property type="match status" value="1"/>
</dbReference>
<dbReference type="GO" id="GO:0003677">
    <property type="term" value="F:DNA binding"/>
    <property type="evidence" value="ECO:0007669"/>
    <property type="project" value="UniProtKB-KW"/>
</dbReference>
<dbReference type="InterPro" id="IPR047057">
    <property type="entry name" value="MerR_fam"/>
</dbReference>
<evidence type="ECO:0000259" key="2">
    <source>
        <dbReference type="PROSITE" id="PS50937"/>
    </source>
</evidence>
<dbReference type="EMBL" id="JAUSRB010000002">
    <property type="protein sequence ID" value="MDP9869279.1"/>
    <property type="molecule type" value="Genomic_DNA"/>
</dbReference>
<evidence type="ECO:0000256" key="1">
    <source>
        <dbReference type="ARBA" id="ARBA00023125"/>
    </source>
</evidence>
<dbReference type="Pfam" id="PF13411">
    <property type="entry name" value="MerR_1"/>
    <property type="match status" value="1"/>
</dbReference>
<evidence type="ECO:0000313" key="4">
    <source>
        <dbReference type="Proteomes" id="UP001230426"/>
    </source>
</evidence>
<dbReference type="PANTHER" id="PTHR30204:SF97">
    <property type="entry name" value="MERR FAMILY REGULATORY PROTEIN"/>
    <property type="match status" value="1"/>
</dbReference>
<reference evidence="3 4" key="1">
    <citation type="submission" date="2023-07" db="EMBL/GenBank/DDBJ databases">
        <title>Sequencing the genomes of 1000 actinobacteria strains.</title>
        <authorList>
            <person name="Klenk H.-P."/>
        </authorList>
    </citation>
    <scope>NUCLEOTIDE SEQUENCE [LARGE SCALE GENOMIC DNA]</scope>
    <source>
        <strain evidence="3 4">DSM 44109</strain>
    </source>
</reference>
<dbReference type="PANTHER" id="PTHR30204">
    <property type="entry name" value="REDOX-CYCLING DRUG-SENSING TRANSCRIPTIONAL ACTIVATOR SOXR"/>
    <property type="match status" value="1"/>
</dbReference>
<dbReference type="InterPro" id="IPR009061">
    <property type="entry name" value="DNA-bd_dom_put_sf"/>
</dbReference>
<name>A0ABT9RJ10_9ACTN</name>
<dbReference type="InterPro" id="IPR000551">
    <property type="entry name" value="MerR-type_HTH_dom"/>
</dbReference>
<dbReference type="PROSITE" id="PS00552">
    <property type="entry name" value="HTH_MERR_1"/>
    <property type="match status" value="1"/>
</dbReference>
<keyword evidence="1 3" id="KW-0238">DNA-binding</keyword>
<evidence type="ECO:0000313" key="3">
    <source>
        <dbReference type="EMBL" id="MDP9869279.1"/>
    </source>
</evidence>
<dbReference type="PROSITE" id="PS50937">
    <property type="entry name" value="HTH_MERR_2"/>
    <property type="match status" value="1"/>
</dbReference>
<keyword evidence="4" id="KW-1185">Reference proteome</keyword>
<protein>
    <submittedName>
        <fullName evidence="3">DNA-binding transcriptional MerR regulator</fullName>
    </submittedName>
</protein>
<proteinExistence type="predicted"/>
<accession>A0ABT9RJ10</accession>
<gene>
    <name evidence="3" type="ORF">J2S55_008545</name>
</gene>
<organism evidence="3 4">
    <name type="scientific">Streptosporangium brasiliense</name>
    <dbReference type="NCBI Taxonomy" id="47480"/>
    <lineage>
        <taxon>Bacteria</taxon>
        <taxon>Bacillati</taxon>
        <taxon>Actinomycetota</taxon>
        <taxon>Actinomycetes</taxon>
        <taxon>Streptosporangiales</taxon>
        <taxon>Streptosporangiaceae</taxon>
        <taxon>Streptosporangium</taxon>
    </lineage>
</organism>
<dbReference type="PRINTS" id="PR00040">
    <property type="entry name" value="HTHMERR"/>
</dbReference>
<sequence>MDEDMLDIAEVAERSGLAPSALRFYEQKGLISAAGRNGLRRRYDPATVDRLALVTSARNAGFTLAEIAELLSAKPADSALRERLQAKAADLEERIAQLALMRDSLLHASVCLHDPLVDCPDFWRFVRSARPRPPA</sequence>
<comment type="caution">
    <text evidence="3">The sequence shown here is derived from an EMBL/GenBank/DDBJ whole genome shotgun (WGS) entry which is preliminary data.</text>
</comment>
<feature type="domain" description="HTH merR-type" evidence="2">
    <location>
        <begin position="5"/>
        <end position="73"/>
    </location>
</feature>
<dbReference type="Proteomes" id="UP001230426">
    <property type="component" value="Unassembled WGS sequence"/>
</dbReference>